<accession>A0A975IMU2</accession>
<feature type="region of interest" description="Disordered" evidence="1">
    <location>
        <begin position="541"/>
        <end position="562"/>
    </location>
</feature>
<name>A0A975IMU2_9MICO</name>
<dbReference type="InterPro" id="IPR011059">
    <property type="entry name" value="Metal-dep_hydrolase_composite"/>
</dbReference>
<feature type="compositionally biased region" description="Basic residues" evidence="1">
    <location>
        <begin position="547"/>
        <end position="556"/>
    </location>
</feature>
<evidence type="ECO:0000256" key="1">
    <source>
        <dbReference type="SAM" id="MobiDB-lite"/>
    </source>
</evidence>
<evidence type="ECO:0000259" key="2">
    <source>
        <dbReference type="Pfam" id="PF07969"/>
    </source>
</evidence>
<proteinExistence type="predicted"/>
<dbReference type="Proteomes" id="UP000671914">
    <property type="component" value="Chromosome"/>
</dbReference>
<gene>
    <name evidence="3" type="ORF">G127AT_11300</name>
</gene>
<organism evidence="3 4">
    <name type="scientific">Agromyces archimandritae</name>
    <dbReference type="NCBI Taxonomy" id="2781962"/>
    <lineage>
        <taxon>Bacteria</taxon>
        <taxon>Bacillati</taxon>
        <taxon>Actinomycetota</taxon>
        <taxon>Actinomycetes</taxon>
        <taxon>Micrococcales</taxon>
        <taxon>Microbacteriaceae</taxon>
        <taxon>Agromyces</taxon>
    </lineage>
</organism>
<dbReference type="RefSeq" id="WP_210896940.1">
    <property type="nucleotide sequence ID" value="NZ_CP071696.1"/>
</dbReference>
<dbReference type="PANTHER" id="PTHR11647">
    <property type="entry name" value="HYDRANTOINASE/DIHYDROPYRIMIDINASE FAMILY MEMBER"/>
    <property type="match status" value="1"/>
</dbReference>
<dbReference type="InterPro" id="IPR018228">
    <property type="entry name" value="DNase_TatD-rel_CS"/>
</dbReference>
<dbReference type="EMBL" id="CP071696">
    <property type="protein sequence ID" value="QTX03892.1"/>
    <property type="molecule type" value="Genomic_DNA"/>
</dbReference>
<evidence type="ECO:0000313" key="3">
    <source>
        <dbReference type="EMBL" id="QTX03892.1"/>
    </source>
</evidence>
<dbReference type="PROSITE" id="PS01137">
    <property type="entry name" value="TATD_1"/>
    <property type="match status" value="1"/>
</dbReference>
<dbReference type="InterPro" id="IPR032466">
    <property type="entry name" value="Metal_Hydrolase"/>
</dbReference>
<dbReference type="Pfam" id="PF07969">
    <property type="entry name" value="Amidohydro_3"/>
    <property type="match status" value="2"/>
</dbReference>
<dbReference type="GO" id="GO:0016810">
    <property type="term" value="F:hydrolase activity, acting on carbon-nitrogen (but not peptide) bonds"/>
    <property type="evidence" value="ECO:0007669"/>
    <property type="project" value="InterPro"/>
</dbReference>
<dbReference type="Gene3D" id="3.20.20.140">
    <property type="entry name" value="Metal-dependent hydrolases"/>
    <property type="match status" value="2"/>
</dbReference>
<feature type="domain" description="Amidohydrolase 3" evidence="2">
    <location>
        <begin position="57"/>
        <end position="275"/>
    </location>
</feature>
<reference evidence="3" key="1">
    <citation type="submission" date="2021-03" db="EMBL/GenBank/DDBJ databases">
        <title>Agromyces archimandritus sp. nov., isolated from the cockroach Archimandrita tessellata.</title>
        <authorList>
            <person name="Guzman J."/>
            <person name="Ortuzar M."/>
            <person name="Poehlein A."/>
            <person name="Daniel R."/>
            <person name="Trujillo M."/>
            <person name="Vilcinskas A."/>
        </authorList>
    </citation>
    <scope>NUCLEOTIDE SEQUENCE</scope>
    <source>
        <strain evidence="3">G127AT</strain>
    </source>
</reference>
<keyword evidence="4" id="KW-1185">Reference proteome</keyword>
<feature type="domain" description="Amidohydrolase 3" evidence="2">
    <location>
        <begin position="379"/>
        <end position="527"/>
    </location>
</feature>
<protein>
    <submittedName>
        <fullName evidence="3">Amidohydrolase family protein</fullName>
    </submittedName>
</protein>
<dbReference type="KEGG" id="aarc:G127AT_11300"/>
<dbReference type="AlphaFoldDB" id="A0A975IMU2"/>
<dbReference type="PANTHER" id="PTHR11647:SF1">
    <property type="entry name" value="COLLAPSIN RESPONSE MEDIATOR PROTEIN"/>
    <property type="match status" value="1"/>
</dbReference>
<evidence type="ECO:0000313" key="4">
    <source>
        <dbReference type="Proteomes" id="UP000671914"/>
    </source>
</evidence>
<sequence>MPALLMPTTLMPTTLITGGLVVDAEQEPHAADVLADGGRIAAVSAPGRLSPREADAVVDAAGRLIMPGLIDAHAHVDGLVFDPDVQLALLRQGVTSTICGQDGVGFAPGDGRYAAEYFAAIDGGDPRRLRGADAARRASGPAPDGIGAQLAGYDGRTAVNVALLVPAGTVRHEVLGRASRAPDAAELAAMRRLVETGLAEGAVGLSTGLDYVPGIFADTAELTELARPLAAAGAAYVSHMRGGYEANSAAGIAEIAEIAAGSGARVHVSHFHAAADTVLGLLGELAAAGVDASFDAYPYTRGCSLLSMPFLPPELTVLPAAALIPRLADPAERARLRRDWFPELDAYASVGPRWRELMTFAHIAAPEYAWAHGLTFAEATRRAGAADEIAFGLDVLVASRLETSIVMAVPDARPPAELARIFAHPGHLGGSDGIFIGAHPHPRARGAFARYLRETVRELRAWSWQDAAAHLSARTAERFGLGERGLIREGWIADLALVDPDGVADTADYDAPLGLARGIDDVFVAGVPVLAGGRLTGATPGAGIRRQPVRRGIHRGTRSERN</sequence>
<dbReference type="SUPFAM" id="SSF51338">
    <property type="entry name" value="Composite domain of metallo-dependent hydrolases"/>
    <property type="match status" value="1"/>
</dbReference>
<dbReference type="InterPro" id="IPR050378">
    <property type="entry name" value="Metallo-dep_Hydrolases_sf"/>
</dbReference>
<dbReference type="InterPro" id="IPR013108">
    <property type="entry name" value="Amidohydro_3"/>
</dbReference>
<dbReference type="SUPFAM" id="SSF51556">
    <property type="entry name" value="Metallo-dependent hydrolases"/>
    <property type="match status" value="1"/>
</dbReference>